<proteinExistence type="predicted"/>
<evidence type="ECO:0000256" key="1">
    <source>
        <dbReference type="ARBA" id="ARBA00023015"/>
    </source>
</evidence>
<evidence type="ECO:0000313" key="4">
    <source>
        <dbReference type="EMBL" id="GAB11003.1"/>
    </source>
</evidence>
<dbReference type="Pfam" id="PF16859">
    <property type="entry name" value="TetR_C_11"/>
    <property type="match status" value="1"/>
</dbReference>
<accession>G7H578</accession>
<name>G7H578_9ACTN</name>
<dbReference type="InterPro" id="IPR036271">
    <property type="entry name" value="Tet_transcr_reg_TetR-rel_C_sf"/>
</dbReference>
<reference evidence="4 5" key="1">
    <citation type="submission" date="2011-11" db="EMBL/GenBank/DDBJ databases">
        <title>Whole genome shotgun sequence of Gordonia araii NBRC 100433.</title>
        <authorList>
            <person name="Yoshida Y."/>
            <person name="Hosoyama A."/>
            <person name="Tsuchikane K."/>
            <person name="Katsumata H."/>
            <person name="Yamazaki S."/>
            <person name="Fujita N."/>
        </authorList>
    </citation>
    <scope>NUCLEOTIDE SEQUENCE [LARGE SCALE GENOMIC DNA]</scope>
    <source>
        <strain evidence="4 5">NBRC 100433</strain>
    </source>
</reference>
<evidence type="ECO:0000256" key="2">
    <source>
        <dbReference type="ARBA" id="ARBA00023163"/>
    </source>
</evidence>
<dbReference type="STRING" id="1073574.GOARA_064_00050"/>
<organism evidence="4 5">
    <name type="scientific">Gordonia araii NBRC 100433</name>
    <dbReference type="NCBI Taxonomy" id="1073574"/>
    <lineage>
        <taxon>Bacteria</taxon>
        <taxon>Bacillati</taxon>
        <taxon>Actinomycetota</taxon>
        <taxon>Actinomycetes</taxon>
        <taxon>Mycobacteriales</taxon>
        <taxon>Gordoniaceae</taxon>
        <taxon>Gordonia</taxon>
    </lineage>
</organism>
<dbReference type="AlphaFoldDB" id="G7H578"/>
<dbReference type="OrthoDB" id="9796019at2"/>
<evidence type="ECO:0000313" key="5">
    <source>
        <dbReference type="Proteomes" id="UP000035088"/>
    </source>
</evidence>
<dbReference type="Proteomes" id="UP000035088">
    <property type="component" value="Unassembled WGS sequence"/>
</dbReference>
<gene>
    <name evidence="4" type="ORF">GOARA_064_00050</name>
</gene>
<dbReference type="RefSeq" id="WP_007323078.1">
    <property type="nucleotide sequence ID" value="NZ_BAEE01000064.1"/>
</dbReference>
<dbReference type="InterPro" id="IPR011075">
    <property type="entry name" value="TetR_C"/>
</dbReference>
<evidence type="ECO:0000259" key="3">
    <source>
        <dbReference type="Pfam" id="PF16859"/>
    </source>
</evidence>
<keyword evidence="1" id="KW-0805">Transcription regulation</keyword>
<dbReference type="EMBL" id="BAEE01000064">
    <property type="protein sequence ID" value="GAB11003.1"/>
    <property type="molecule type" value="Genomic_DNA"/>
</dbReference>
<dbReference type="Gene3D" id="1.10.357.10">
    <property type="entry name" value="Tetracycline Repressor, domain 2"/>
    <property type="match status" value="1"/>
</dbReference>
<protein>
    <submittedName>
        <fullName evidence="4">Putative TetR family transcriptional regulator</fullName>
    </submittedName>
</protein>
<keyword evidence="2" id="KW-0804">Transcription</keyword>
<keyword evidence="5" id="KW-1185">Reference proteome</keyword>
<feature type="domain" description="Tetracyclin repressor-like C-terminal" evidence="3">
    <location>
        <begin position="11"/>
        <end position="82"/>
    </location>
</feature>
<sequence length="99" mass="10905">MASIELAFVPDSEETRSARETFWASRLQAVLPMITRAIERGELPPDVDGRALIELLIAPIHFRHLLTREHADQALVGRLATAAIQAAQTVPAVQPGTRR</sequence>
<comment type="caution">
    <text evidence="4">The sequence shown here is derived from an EMBL/GenBank/DDBJ whole genome shotgun (WGS) entry which is preliminary data.</text>
</comment>
<dbReference type="SUPFAM" id="SSF48498">
    <property type="entry name" value="Tetracyclin repressor-like, C-terminal domain"/>
    <property type="match status" value="1"/>
</dbReference>